<dbReference type="PANTHER" id="PTHR37828">
    <property type="entry name" value="GSR2449 PROTEIN"/>
    <property type="match status" value="1"/>
</dbReference>
<evidence type="ECO:0000313" key="4">
    <source>
        <dbReference type="Proteomes" id="UP000004848"/>
    </source>
</evidence>
<proteinExistence type="inferred from homology"/>
<dbReference type="SUPFAM" id="SSF54909">
    <property type="entry name" value="Dimeric alpha+beta barrel"/>
    <property type="match status" value="1"/>
</dbReference>
<evidence type="ECO:0000313" key="3">
    <source>
        <dbReference type="EMBL" id="EAV46164.1"/>
    </source>
</evidence>
<dbReference type="EMBL" id="AAUW01000001">
    <property type="protein sequence ID" value="EAV46164.1"/>
    <property type="molecule type" value="Genomic_DNA"/>
</dbReference>
<comment type="caution">
    <text evidence="3">The sequence shown here is derived from an EMBL/GenBank/DDBJ whole genome shotgun (WGS) entry which is preliminary data.</text>
</comment>
<accession>A0NM69</accession>
<evidence type="ECO:0000256" key="1">
    <source>
        <dbReference type="ARBA" id="ARBA00007689"/>
    </source>
</evidence>
<dbReference type="InterPro" id="IPR005545">
    <property type="entry name" value="YCII"/>
</dbReference>
<reference evidence="3 4" key="1">
    <citation type="submission" date="2006-05" db="EMBL/GenBank/DDBJ databases">
        <authorList>
            <person name="King G."/>
            <person name="Ferriera S."/>
            <person name="Johnson J."/>
            <person name="Kravitz S."/>
            <person name="Beeson K."/>
            <person name="Sutton G."/>
            <person name="Rogers Y.-H."/>
            <person name="Friedman R."/>
            <person name="Frazier M."/>
            <person name="Venter J.C."/>
        </authorList>
    </citation>
    <scope>NUCLEOTIDE SEQUENCE [LARGE SCALE GENOMIC DNA]</scope>
    <source>
        <strain evidence="4">ATCC 25650 / DSM 13394 / JCM 20685 / NBRC 16684 / NCIMB 2208 / IAM 12614 / B1</strain>
    </source>
</reference>
<dbReference type="AlphaFoldDB" id="A0NM69"/>
<gene>
    <name evidence="3" type="ORF">SIAM614_10058</name>
</gene>
<sequence length="98" mass="10742">METEMFVVTLTFADKTRAGELMEAHKAWIQRGFEEGYFLMVGSLQPNRGGGILAHGTSLAKLESFVAEDPFVAEGVVTPEILEITPARLADRLEFLAA</sequence>
<dbReference type="Pfam" id="PF03795">
    <property type="entry name" value="YCII"/>
    <property type="match status" value="1"/>
</dbReference>
<dbReference type="PANTHER" id="PTHR37828:SF1">
    <property type="entry name" value="YCII-RELATED DOMAIN-CONTAINING PROTEIN"/>
    <property type="match status" value="1"/>
</dbReference>
<organism evidence="3 4">
    <name type="scientific">Roseibium aggregatum (strain ATCC 25650 / DSM 13394 / JCM 20685 / NBRC 16684 / NCIMB 2208 / IAM 12614 / B1)</name>
    <name type="common">Stappia aggregata</name>
    <dbReference type="NCBI Taxonomy" id="384765"/>
    <lineage>
        <taxon>Bacteria</taxon>
        <taxon>Pseudomonadati</taxon>
        <taxon>Pseudomonadota</taxon>
        <taxon>Alphaproteobacteria</taxon>
        <taxon>Hyphomicrobiales</taxon>
        <taxon>Stappiaceae</taxon>
        <taxon>Roseibium</taxon>
    </lineage>
</organism>
<feature type="domain" description="YCII-related" evidence="2">
    <location>
        <begin position="16"/>
        <end position="78"/>
    </location>
</feature>
<protein>
    <recommendedName>
        <fullName evidence="2">YCII-related domain-containing protein</fullName>
    </recommendedName>
</protein>
<dbReference type="eggNOG" id="COG2350">
    <property type="taxonomic scope" value="Bacteria"/>
</dbReference>
<evidence type="ECO:0000259" key="2">
    <source>
        <dbReference type="Pfam" id="PF03795"/>
    </source>
</evidence>
<dbReference type="InterPro" id="IPR011008">
    <property type="entry name" value="Dimeric_a/b-barrel"/>
</dbReference>
<comment type="similarity">
    <text evidence="1">Belongs to the YciI family.</text>
</comment>
<dbReference type="Gene3D" id="3.30.70.1060">
    <property type="entry name" value="Dimeric alpha+beta barrel"/>
    <property type="match status" value="1"/>
</dbReference>
<dbReference type="Proteomes" id="UP000004848">
    <property type="component" value="Unassembled WGS sequence"/>
</dbReference>
<name>A0NM69_ROSAI</name>